<gene>
    <name evidence="1" type="ordered locus">Desde_2932</name>
</gene>
<reference evidence="1 2" key="2">
    <citation type="journal article" date="2015" name="J. Bacteriol.">
        <title>Genomic, proteomic, and biochemical analysis of the organohalide respiratory pathway in Desulfitobacterium dehalogenans.</title>
        <authorList>
            <person name="Kruse T."/>
            <person name="van de Pas B.A."/>
            <person name="Atteia A."/>
            <person name="Krab K."/>
            <person name="Hagen W.R."/>
            <person name="Goodwin L."/>
            <person name="Chain P."/>
            <person name="Boeren S."/>
            <person name="Maphosa F."/>
            <person name="Schraa G."/>
            <person name="de Vos W.M."/>
            <person name="van der Oost J."/>
            <person name="Smidt H."/>
            <person name="Stams A.J."/>
        </authorList>
    </citation>
    <scope>NUCLEOTIDE SEQUENCE [LARGE SCALE GENOMIC DNA]</scope>
    <source>
        <strain evidence="2">ATCC 51507 / DSM 9161 / JW/IU-DC1</strain>
    </source>
</reference>
<keyword evidence="2" id="KW-1185">Reference proteome</keyword>
<dbReference type="STRING" id="756499.Desde_2932"/>
<accession>I4AB99</accession>
<protein>
    <recommendedName>
        <fullName evidence="3">Peptidase M56 BlaR1</fullName>
    </recommendedName>
</protein>
<evidence type="ECO:0008006" key="3">
    <source>
        <dbReference type="Google" id="ProtNLM"/>
    </source>
</evidence>
<dbReference type="eggNOG" id="COG4219">
    <property type="taxonomic scope" value="Bacteria"/>
</dbReference>
<organism evidence="1 2">
    <name type="scientific">Desulfitobacterium dehalogenans (strain ATCC 51507 / DSM 9161 / JW/IU-DC1)</name>
    <dbReference type="NCBI Taxonomy" id="756499"/>
    <lineage>
        <taxon>Bacteria</taxon>
        <taxon>Bacillati</taxon>
        <taxon>Bacillota</taxon>
        <taxon>Clostridia</taxon>
        <taxon>Eubacteriales</taxon>
        <taxon>Desulfitobacteriaceae</taxon>
        <taxon>Desulfitobacterium</taxon>
    </lineage>
</organism>
<dbReference type="OrthoDB" id="2656948at2"/>
<dbReference type="RefSeq" id="WP_014794714.1">
    <property type="nucleotide sequence ID" value="NC_018017.1"/>
</dbReference>
<evidence type="ECO:0000313" key="2">
    <source>
        <dbReference type="Proteomes" id="UP000006053"/>
    </source>
</evidence>
<dbReference type="KEGG" id="ddh:Desde_2932"/>
<name>I4AB99_DESDJ</name>
<dbReference type="HOGENOM" id="CLU_149195_0_0_9"/>
<dbReference type="EMBL" id="CP003348">
    <property type="protein sequence ID" value="AFM01234.1"/>
    <property type="molecule type" value="Genomic_DNA"/>
</dbReference>
<dbReference type="Proteomes" id="UP000006053">
    <property type="component" value="Chromosome"/>
</dbReference>
<evidence type="ECO:0000313" key="1">
    <source>
        <dbReference type="EMBL" id="AFM01234.1"/>
    </source>
</evidence>
<sequence precursor="true">MIKRRSHALTIAGALVIGLIAGSLSFGPISLFAETVQTTAAVPQYKINENGQTYGSGMYAPDSLSLPDLILADGDNGVQGYIKKADINNDLPKNPTEALEWNKKLESAPAYREVPLYDFDGVTVVGSFKIFNPLAEDSKEIVNKLLNNAGVEDVE</sequence>
<proteinExistence type="predicted"/>
<dbReference type="AlphaFoldDB" id="I4AB99"/>
<reference evidence="2" key="1">
    <citation type="submission" date="2012-06" db="EMBL/GenBank/DDBJ databases">
        <title>Complete sequence of Desulfitobacterium dehalogenans ATCC 51507.</title>
        <authorList>
            <person name="Lucas S."/>
            <person name="Han J."/>
            <person name="Lapidus A."/>
            <person name="Cheng J.-F."/>
            <person name="Goodwin L."/>
            <person name="Pitluck S."/>
            <person name="Peters L."/>
            <person name="Ovchinnikova G."/>
            <person name="Teshima H."/>
            <person name="Detter J.C."/>
            <person name="Han C."/>
            <person name="Tapia R."/>
            <person name="Land M."/>
            <person name="Hauser L."/>
            <person name="Kyrpides N."/>
            <person name="Ivanova N."/>
            <person name="Pagani I."/>
            <person name="Kruse T."/>
            <person name="de Vos W.M."/>
            <person name="Smidt H."/>
            <person name="Woyke T."/>
        </authorList>
    </citation>
    <scope>NUCLEOTIDE SEQUENCE [LARGE SCALE GENOMIC DNA]</scope>
    <source>
        <strain evidence="2">ATCC 51507 / DSM 9161 / JW/IU-DC1</strain>
    </source>
</reference>